<evidence type="ECO:0000256" key="3">
    <source>
        <dbReference type="PIRNR" id="PIRNR002070"/>
    </source>
</evidence>
<dbReference type="GO" id="GO:0003697">
    <property type="term" value="F:single-stranded DNA binding"/>
    <property type="evidence" value="ECO:0007669"/>
    <property type="project" value="UniProtKB-UniRule"/>
</dbReference>
<reference evidence="6" key="1">
    <citation type="submission" date="2017-09" db="EMBL/GenBank/DDBJ databases">
        <authorList>
            <person name="Varghese N."/>
            <person name="Submissions S."/>
        </authorList>
    </citation>
    <scope>NUCLEOTIDE SEQUENCE [LARGE SCALE GENOMIC DNA]</scope>
    <source>
        <strain evidence="6">DSM 15103</strain>
    </source>
</reference>
<organism evidence="5 6">
    <name type="scientific">Persephonella hydrogeniphila</name>
    <dbReference type="NCBI Taxonomy" id="198703"/>
    <lineage>
        <taxon>Bacteria</taxon>
        <taxon>Pseudomonadati</taxon>
        <taxon>Aquificota</taxon>
        <taxon>Aquificia</taxon>
        <taxon>Aquificales</taxon>
        <taxon>Hydrogenothermaceae</taxon>
        <taxon>Persephonella</taxon>
    </lineage>
</organism>
<dbReference type="GO" id="GO:0006260">
    <property type="term" value="P:DNA replication"/>
    <property type="evidence" value="ECO:0007669"/>
    <property type="project" value="InterPro"/>
</dbReference>
<dbReference type="InterPro" id="IPR000424">
    <property type="entry name" value="Primosome_PriB/ssb"/>
</dbReference>
<dbReference type="AlphaFoldDB" id="A0A285NGS7"/>
<dbReference type="PIRSF" id="PIRSF002070">
    <property type="entry name" value="SSB"/>
    <property type="match status" value="1"/>
</dbReference>
<accession>A0A285NGS7</accession>
<name>A0A285NGS7_9AQUI</name>
<evidence type="ECO:0000313" key="5">
    <source>
        <dbReference type="EMBL" id="SNZ08704.1"/>
    </source>
</evidence>
<dbReference type="InterPro" id="IPR012340">
    <property type="entry name" value="NA-bd_OB-fold"/>
</dbReference>
<dbReference type="GO" id="GO:0009295">
    <property type="term" value="C:nucleoid"/>
    <property type="evidence" value="ECO:0007669"/>
    <property type="project" value="TreeGrafter"/>
</dbReference>
<sequence>MLNKVFLIGRLTRDPEIRFLPSGSQVTSFTLAVNRSYRVNNEWKEETYFFDIEAFGSLAERLGKQLNKGTQILVEGQLRQDRWETASGEKRTKVKVVAEKVNIISGKTSEKPVEKEEEPELDITTEPEDFSSDEDVPF</sequence>
<evidence type="ECO:0000256" key="4">
    <source>
        <dbReference type="SAM" id="MobiDB-lite"/>
    </source>
</evidence>
<dbReference type="InterPro" id="IPR011344">
    <property type="entry name" value="ssDNA-bd"/>
</dbReference>
<comment type="caution">
    <text evidence="2">Lacks conserved residue(s) required for the propagation of feature annotation.</text>
</comment>
<dbReference type="OrthoDB" id="9809878at2"/>
<dbReference type="PROSITE" id="PS50935">
    <property type="entry name" value="SSB"/>
    <property type="match status" value="1"/>
</dbReference>
<feature type="compositionally biased region" description="Acidic residues" evidence="4">
    <location>
        <begin position="115"/>
        <end position="138"/>
    </location>
</feature>
<dbReference type="NCBIfam" id="TIGR00621">
    <property type="entry name" value="ssb"/>
    <property type="match status" value="1"/>
</dbReference>
<dbReference type="Gene3D" id="2.40.50.140">
    <property type="entry name" value="Nucleic acid-binding proteins"/>
    <property type="match status" value="1"/>
</dbReference>
<dbReference type="EMBL" id="OBEI01000005">
    <property type="protein sequence ID" value="SNZ08704.1"/>
    <property type="molecule type" value="Genomic_DNA"/>
</dbReference>
<dbReference type="SUPFAM" id="SSF50249">
    <property type="entry name" value="Nucleic acid-binding proteins"/>
    <property type="match status" value="1"/>
</dbReference>
<comment type="subunit">
    <text evidence="2">Homotetramer.</text>
</comment>
<evidence type="ECO:0000256" key="1">
    <source>
        <dbReference type="ARBA" id="ARBA00023125"/>
    </source>
</evidence>
<protein>
    <recommendedName>
        <fullName evidence="2 3">Single-stranded DNA-binding protein</fullName>
        <shortName evidence="2">SSB</shortName>
    </recommendedName>
</protein>
<dbReference type="Pfam" id="PF00436">
    <property type="entry name" value="SSB"/>
    <property type="match status" value="1"/>
</dbReference>
<dbReference type="PANTHER" id="PTHR10302:SF27">
    <property type="entry name" value="SINGLE-STRANDED DNA-BINDING PROTEIN"/>
    <property type="match status" value="1"/>
</dbReference>
<dbReference type="Proteomes" id="UP000219036">
    <property type="component" value="Unassembled WGS sequence"/>
</dbReference>
<dbReference type="PANTHER" id="PTHR10302">
    <property type="entry name" value="SINGLE-STRANDED DNA-BINDING PROTEIN"/>
    <property type="match status" value="1"/>
</dbReference>
<evidence type="ECO:0000256" key="2">
    <source>
        <dbReference type="HAMAP-Rule" id="MF_00984"/>
    </source>
</evidence>
<dbReference type="RefSeq" id="WP_097000557.1">
    <property type="nucleotide sequence ID" value="NZ_OBEI01000005.1"/>
</dbReference>
<dbReference type="CDD" id="cd04496">
    <property type="entry name" value="SSB_OBF"/>
    <property type="match status" value="1"/>
</dbReference>
<proteinExistence type="inferred from homology"/>
<feature type="region of interest" description="Disordered" evidence="4">
    <location>
        <begin position="107"/>
        <end position="138"/>
    </location>
</feature>
<keyword evidence="1 2" id="KW-0238">DNA-binding</keyword>
<evidence type="ECO:0000313" key="6">
    <source>
        <dbReference type="Proteomes" id="UP000219036"/>
    </source>
</evidence>
<keyword evidence="6" id="KW-1185">Reference proteome</keyword>
<dbReference type="HAMAP" id="MF_00984">
    <property type="entry name" value="SSB"/>
    <property type="match status" value="1"/>
</dbReference>
<gene>
    <name evidence="5" type="ORF">SAMN06265182_1392</name>
</gene>